<dbReference type="AlphaFoldDB" id="A0A399RF06"/>
<evidence type="ECO:0000256" key="3">
    <source>
        <dbReference type="SAM" id="SignalP"/>
    </source>
</evidence>
<feature type="chain" id="PRO_5017309798" description="Tetratricopeptide repeat protein" evidence="3">
    <location>
        <begin position="32"/>
        <end position="753"/>
    </location>
</feature>
<proteinExistence type="predicted"/>
<dbReference type="InterPro" id="IPR019734">
    <property type="entry name" value="TPR_rpt"/>
</dbReference>
<dbReference type="Proteomes" id="UP000266385">
    <property type="component" value="Unassembled WGS sequence"/>
</dbReference>
<evidence type="ECO:0000256" key="1">
    <source>
        <dbReference type="PROSITE-ProRule" id="PRU00339"/>
    </source>
</evidence>
<keyword evidence="3" id="KW-0732">Signal</keyword>
<name>A0A399RF06_9PROT</name>
<dbReference type="Gene3D" id="1.25.40.10">
    <property type="entry name" value="Tetratricopeptide repeat domain"/>
    <property type="match status" value="3"/>
</dbReference>
<dbReference type="Pfam" id="PF13181">
    <property type="entry name" value="TPR_8"/>
    <property type="match status" value="1"/>
</dbReference>
<feature type="repeat" description="TPR" evidence="1">
    <location>
        <begin position="684"/>
        <end position="717"/>
    </location>
</feature>
<feature type="coiled-coil region" evidence="2">
    <location>
        <begin position="69"/>
        <end position="130"/>
    </location>
</feature>
<protein>
    <recommendedName>
        <fullName evidence="6">Tetratricopeptide repeat protein</fullName>
    </recommendedName>
</protein>
<feature type="coiled-coil region" evidence="2">
    <location>
        <begin position="320"/>
        <end position="347"/>
    </location>
</feature>
<dbReference type="PROSITE" id="PS50005">
    <property type="entry name" value="TPR"/>
    <property type="match status" value="1"/>
</dbReference>
<dbReference type="SMART" id="SM00028">
    <property type="entry name" value="TPR"/>
    <property type="match status" value="5"/>
</dbReference>
<evidence type="ECO:0000313" key="4">
    <source>
        <dbReference type="EMBL" id="RIJ30156.1"/>
    </source>
</evidence>
<feature type="signal peptide" evidence="3">
    <location>
        <begin position="1"/>
        <end position="31"/>
    </location>
</feature>
<keyword evidence="1" id="KW-0802">TPR repeat</keyword>
<organism evidence="4 5">
    <name type="scientific">Henriciella mobilis</name>
    <dbReference type="NCBI Taxonomy" id="2305467"/>
    <lineage>
        <taxon>Bacteria</taxon>
        <taxon>Pseudomonadati</taxon>
        <taxon>Pseudomonadota</taxon>
        <taxon>Alphaproteobacteria</taxon>
        <taxon>Hyphomonadales</taxon>
        <taxon>Hyphomonadaceae</taxon>
        <taxon>Henriciella</taxon>
    </lineage>
</organism>
<comment type="caution">
    <text evidence="4">The sequence shown here is derived from an EMBL/GenBank/DDBJ whole genome shotgun (WGS) entry which is preliminary data.</text>
</comment>
<gene>
    <name evidence="4" type="ORF">D1223_05760</name>
</gene>
<evidence type="ECO:0000256" key="2">
    <source>
        <dbReference type="SAM" id="Coils"/>
    </source>
</evidence>
<keyword evidence="5" id="KW-1185">Reference proteome</keyword>
<dbReference type="InterPro" id="IPR011990">
    <property type="entry name" value="TPR-like_helical_dom_sf"/>
</dbReference>
<reference evidence="4 5" key="1">
    <citation type="submission" date="2018-08" db="EMBL/GenBank/DDBJ databases">
        <title>Henriciella mobilis sp. nov., isolated from seawater.</title>
        <authorList>
            <person name="Cheng H."/>
            <person name="Wu Y.-H."/>
            <person name="Xu X.-W."/>
            <person name="Guo L.-L."/>
        </authorList>
    </citation>
    <scope>NUCLEOTIDE SEQUENCE [LARGE SCALE GENOMIC DNA]</scope>
    <source>
        <strain evidence="4 5">JN25</strain>
    </source>
</reference>
<sequence>MPKNRIRTALKSSVRMSRLAAIPLAAAYVFAAPTQAPARAQTASQASYSVDAEVAAALYNASATQAAMERQYSKQLFEARQQIDALRKQIKAAPSAADNSGRVEELESVVAAKQREIIDLLAQLDEAYAREVSTLEEAFENIASTPEGLRALDMFNNGDQLAAITVLDELRAAKERARQAELDRANAMDARSIAYLALEAIDSGTLTTAQVIDRFEEVTRLDPTRFRDWMVLGDLYKTAGDLGQASAALDQAETLASGPEERAEVLVVSSEVAMDQGNLSRAEALLAGASDAWKSVLSSDPDSIPALDGMAAMSMLIGELNEDQGDLRAARRAYEDAEAHADRLVALEPDNPNFTWRKSNAVAFLGFVDGKEGNEAGKREKLNQALALREAVLERVPGLPRVRLGISSIKATMGGFDALSDHRALLTELLETDPGNTEWQHTLAITNIRLAGWYNQQVDLVSASDHFEEAVGLLEALVETEPTNTNWLLDLQYALTQHAAAFVGFGDYKGGEAAERKAESALLRVLAIDSGNVRAQTQLVWSRIRLAGMLMGQKKYDAANALFDESIAEARALQEREQTRTAHAEMLAVALQSSALPLRLTGRSEEAVARYIEAEQIWSGFVAESPGDDQALEDLATCRRFLATHYRDEKQFDQAETYARKSHLALQSLAEQAPSDTGRQRDLQESHSLLGSIARDRKDYETALAEYQTALSINQRLLENDLGNIDLTMDAMDIKMMVSATETDLRLQQLGLD</sequence>
<evidence type="ECO:0000313" key="5">
    <source>
        <dbReference type="Proteomes" id="UP000266385"/>
    </source>
</evidence>
<evidence type="ECO:0008006" key="6">
    <source>
        <dbReference type="Google" id="ProtNLM"/>
    </source>
</evidence>
<accession>A0A399RF06</accession>
<dbReference type="SUPFAM" id="SSF48452">
    <property type="entry name" value="TPR-like"/>
    <property type="match status" value="2"/>
</dbReference>
<dbReference type="EMBL" id="QWFX01000006">
    <property type="protein sequence ID" value="RIJ30156.1"/>
    <property type="molecule type" value="Genomic_DNA"/>
</dbReference>
<keyword evidence="2" id="KW-0175">Coiled coil</keyword>